<evidence type="ECO:0000313" key="6">
    <source>
        <dbReference type="EMBL" id="CAB3875765.1"/>
    </source>
</evidence>
<evidence type="ECO:0000256" key="3">
    <source>
        <dbReference type="ARBA" id="ARBA00022989"/>
    </source>
</evidence>
<keyword evidence="7" id="KW-1185">Reference proteome</keyword>
<dbReference type="AlphaFoldDB" id="A0A6S7D2K3"/>
<keyword evidence="4 5" id="KW-0472">Membrane</keyword>
<protein>
    <recommendedName>
        <fullName evidence="8">Inner membrane protein YphA</fullName>
    </recommendedName>
</protein>
<dbReference type="GO" id="GO:0016020">
    <property type="term" value="C:membrane"/>
    <property type="evidence" value="ECO:0007669"/>
    <property type="project" value="UniProtKB-SubCell"/>
</dbReference>
<evidence type="ECO:0000256" key="5">
    <source>
        <dbReference type="SAM" id="Phobius"/>
    </source>
</evidence>
<feature type="transmembrane region" description="Helical" evidence="5">
    <location>
        <begin position="73"/>
        <end position="93"/>
    </location>
</feature>
<accession>A0A6S7D2K3</accession>
<keyword evidence="3 5" id="KW-1133">Transmembrane helix</keyword>
<evidence type="ECO:0008006" key="8">
    <source>
        <dbReference type="Google" id="ProtNLM"/>
    </source>
</evidence>
<evidence type="ECO:0000313" key="7">
    <source>
        <dbReference type="Proteomes" id="UP000494117"/>
    </source>
</evidence>
<sequence>MHNFTSPYSIAARWLIAALFLVAGVRKAMNLQGTIGHFDTLGLPLPAVVAVLVIALEIGGALALIFAWRVKHAALALAAFSVLSAFIGHRFWAVDPAQFNAQLSTFLKNLSIAGGLMFYAQLDMLRSREAGGSTASTAGLLAGK</sequence>
<feature type="transmembrane region" description="Helical" evidence="5">
    <location>
        <begin position="43"/>
        <end position="66"/>
    </location>
</feature>
<dbReference type="Proteomes" id="UP000494117">
    <property type="component" value="Unassembled WGS sequence"/>
</dbReference>
<gene>
    <name evidence="6" type="ORF">LMG26858_02965</name>
</gene>
<dbReference type="EMBL" id="CADILG010000020">
    <property type="protein sequence ID" value="CAB3875765.1"/>
    <property type="molecule type" value="Genomic_DNA"/>
</dbReference>
<proteinExistence type="predicted"/>
<evidence type="ECO:0000256" key="4">
    <source>
        <dbReference type="ARBA" id="ARBA00023136"/>
    </source>
</evidence>
<evidence type="ECO:0000256" key="2">
    <source>
        <dbReference type="ARBA" id="ARBA00022692"/>
    </source>
</evidence>
<keyword evidence="2 5" id="KW-0812">Transmembrane</keyword>
<name>A0A6S7D2K3_9BURK</name>
<comment type="subcellular location">
    <subcellularLocation>
        <location evidence="1">Membrane</location>
        <topology evidence="1">Multi-pass membrane protein</topology>
    </subcellularLocation>
</comment>
<organism evidence="6 7">
    <name type="scientific">Achromobacter anxifer</name>
    <dbReference type="NCBI Taxonomy" id="1287737"/>
    <lineage>
        <taxon>Bacteria</taxon>
        <taxon>Pseudomonadati</taxon>
        <taxon>Pseudomonadota</taxon>
        <taxon>Betaproteobacteria</taxon>
        <taxon>Burkholderiales</taxon>
        <taxon>Alcaligenaceae</taxon>
        <taxon>Achromobacter</taxon>
    </lineage>
</organism>
<dbReference type="Pfam" id="PF07681">
    <property type="entry name" value="DoxX"/>
    <property type="match status" value="1"/>
</dbReference>
<reference evidence="6 7" key="1">
    <citation type="submission" date="2020-04" db="EMBL/GenBank/DDBJ databases">
        <authorList>
            <person name="De Canck E."/>
        </authorList>
    </citation>
    <scope>NUCLEOTIDE SEQUENCE [LARGE SCALE GENOMIC DNA]</scope>
    <source>
        <strain evidence="6 7">LMG 26858</strain>
    </source>
</reference>
<dbReference type="InterPro" id="IPR032808">
    <property type="entry name" value="DoxX"/>
</dbReference>
<evidence type="ECO:0000256" key="1">
    <source>
        <dbReference type="ARBA" id="ARBA00004141"/>
    </source>
</evidence>